<dbReference type="GO" id="GO:0017124">
    <property type="term" value="F:SH3 domain binding"/>
    <property type="evidence" value="ECO:0007669"/>
    <property type="project" value="TreeGrafter"/>
</dbReference>
<dbReference type="GeneTree" id="ENSGT00940000176171"/>
<evidence type="ECO:0000313" key="2">
    <source>
        <dbReference type="Ensembl" id="ENSSPUP00000000461.1"/>
    </source>
</evidence>
<accession>A0A8D0G3R4</accession>
<dbReference type="GO" id="GO:0031209">
    <property type="term" value="C:SCAR complex"/>
    <property type="evidence" value="ECO:0007669"/>
    <property type="project" value="TreeGrafter"/>
</dbReference>
<protein>
    <submittedName>
        <fullName evidence="2">Uncharacterized protein</fullName>
    </submittedName>
</protein>
<organism evidence="2 3">
    <name type="scientific">Sphenodon punctatus</name>
    <name type="common">Tuatara</name>
    <name type="synonym">Hatteria punctata</name>
    <dbReference type="NCBI Taxonomy" id="8508"/>
    <lineage>
        <taxon>Eukaryota</taxon>
        <taxon>Metazoa</taxon>
        <taxon>Chordata</taxon>
        <taxon>Craniata</taxon>
        <taxon>Vertebrata</taxon>
        <taxon>Euteleostomi</taxon>
        <taxon>Lepidosauria</taxon>
        <taxon>Sphenodontia</taxon>
        <taxon>Sphenodontidae</taxon>
        <taxon>Sphenodon</taxon>
    </lineage>
</organism>
<dbReference type="GO" id="GO:0035591">
    <property type="term" value="F:signaling adaptor activity"/>
    <property type="evidence" value="ECO:0007669"/>
    <property type="project" value="TreeGrafter"/>
</dbReference>
<dbReference type="InterPro" id="IPR028457">
    <property type="entry name" value="ABI"/>
</dbReference>
<keyword evidence="3" id="KW-1185">Reference proteome</keyword>
<name>A0A8D0G3R4_SPHPU</name>
<reference evidence="2" key="2">
    <citation type="submission" date="2025-09" db="UniProtKB">
        <authorList>
            <consortium name="Ensembl"/>
        </authorList>
    </citation>
    <scope>IDENTIFICATION</scope>
</reference>
<evidence type="ECO:0000313" key="3">
    <source>
        <dbReference type="Proteomes" id="UP000694392"/>
    </source>
</evidence>
<dbReference type="GO" id="GO:0001764">
    <property type="term" value="P:neuron migration"/>
    <property type="evidence" value="ECO:0007669"/>
    <property type="project" value="TreeGrafter"/>
</dbReference>
<proteinExistence type="inferred from homology"/>
<evidence type="ECO:0000256" key="1">
    <source>
        <dbReference type="ARBA" id="ARBA00010020"/>
    </source>
</evidence>
<comment type="similarity">
    <text evidence="1">Belongs to the ABI family.</text>
</comment>
<dbReference type="GO" id="GO:0098858">
    <property type="term" value="C:actin-based cell projection"/>
    <property type="evidence" value="ECO:0007669"/>
    <property type="project" value="TreeGrafter"/>
</dbReference>
<dbReference type="Gene3D" id="6.10.140.1620">
    <property type="match status" value="1"/>
</dbReference>
<dbReference type="PANTHER" id="PTHR10460:SF2">
    <property type="entry name" value="ABL INTERACTOR 1"/>
    <property type="match status" value="1"/>
</dbReference>
<dbReference type="PANTHER" id="PTHR10460">
    <property type="entry name" value="ABL INTERACTOR FAMILY MEMBER"/>
    <property type="match status" value="1"/>
</dbReference>
<dbReference type="Proteomes" id="UP000694392">
    <property type="component" value="Unplaced"/>
</dbReference>
<reference evidence="2" key="1">
    <citation type="submission" date="2025-08" db="UniProtKB">
        <authorList>
            <consortium name="Ensembl"/>
        </authorList>
    </citation>
    <scope>IDENTIFICATION</scope>
</reference>
<dbReference type="Ensembl" id="ENSSPUT00000000499.1">
    <property type="protein sequence ID" value="ENSSPUP00000000461.1"/>
    <property type="gene ID" value="ENSSPUG00000000432.1"/>
</dbReference>
<dbReference type="AlphaFoldDB" id="A0A8D0G3R4"/>
<dbReference type="GO" id="GO:0030027">
    <property type="term" value="C:lamellipodium"/>
    <property type="evidence" value="ECO:0007669"/>
    <property type="project" value="TreeGrafter"/>
</dbReference>
<sequence>MAELQMLLEEEIPSSKWALLKSYQNLTRVANYCENNYIQAPDKREGTTRGSQLHRFRIIGCVSFERGWHCDGTTCLEPVFPVIFLSVVPPASLVFGARGSRVSPRCRGAWYRPADLLFHHLILFETLPAEHH</sequence>